<evidence type="ECO:0000256" key="6">
    <source>
        <dbReference type="SAM" id="Phobius"/>
    </source>
</evidence>
<keyword evidence="5 8" id="KW-0012">Acyltransferase</keyword>
<evidence type="ECO:0000313" key="9">
    <source>
        <dbReference type="Proteomes" id="UP000193963"/>
    </source>
</evidence>
<name>A0A1X7A7V4_9RHOB</name>
<evidence type="ECO:0000256" key="4">
    <source>
        <dbReference type="ARBA" id="ARBA00023098"/>
    </source>
</evidence>
<accession>A0A1X7A7V4</accession>
<sequence length="279" mass="31525">MSSTWYAPEPPAPPPPLDGAAKWRIARRAGPLALFLLLCLVLLLLVRLVERLLCGLRRPVTPIFQRQVCRAFFRLSGIRLKVTGTPMRDRGAMVSNHVSWLDIFTLSAPRPVFFVSKSEVRSWPGIGFLARAAGTVFITRKRGDAKAQQDVFLNRLRAGQRLMFFPEGTSTDGKRVLPFKTTLFAAFFAPELRDFCHVQPVTLLYRAPEGEEPRFYGWWGDMDFGASFLKVFGAKRQGGVEVIYHPPLAVADFADRKALAAECERRVRSAMPWDWQKDA</sequence>
<keyword evidence="3 8" id="KW-0808">Transferase</keyword>
<keyword evidence="6" id="KW-0812">Transmembrane</keyword>
<proteinExistence type="predicted"/>
<keyword evidence="2" id="KW-0444">Lipid biosynthesis</keyword>
<keyword evidence="4" id="KW-0443">Lipid metabolism</keyword>
<evidence type="ECO:0000313" key="8">
    <source>
        <dbReference type="EMBL" id="SLN72697.1"/>
    </source>
</evidence>
<protein>
    <submittedName>
        <fullName evidence="8">2-acyl-glycerophospho-ethanolamine acyltransferase</fullName>
    </submittedName>
</protein>
<evidence type="ECO:0000259" key="7">
    <source>
        <dbReference type="SMART" id="SM00563"/>
    </source>
</evidence>
<keyword evidence="6" id="KW-0472">Membrane</keyword>
<dbReference type="OrthoDB" id="9806880at2"/>
<evidence type="ECO:0000256" key="5">
    <source>
        <dbReference type="ARBA" id="ARBA00023315"/>
    </source>
</evidence>
<dbReference type="SUPFAM" id="SSF69593">
    <property type="entry name" value="Glycerol-3-phosphate (1)-acyltransferase"/>
    <property type="match status" value="1"/>
</dbReference>
<organism evidence="8 9">
    <name type="scientific">Pseudooceanicola marinus</name>
    <dbReference type="NCBI Taxonomy" id="396013"/>
    <lineage>
        <taxon>Bacteria</taxon>
        <taxon>Pseudomonadati</taxon>
        <taxon>Pseudomonadota</taxon>
        <taxon>Alphaproteobacteria</taxon>
        <taxon>Rhodobacterales</taxon>
        <taxon>Paracoccaceae</taxon>
        <taxon>Pseudooceanicola</taxon>
    </lineage>
</organism>
<evidence type="ECO:0000256" key="2">
    <source>
        <dbReference type="ARBA" id="ARBA00022516"/>
    </source>
</evidence>
<feature type="transmembrane region" description="Helical" evidence="6">
    <location>
        <begin position="32"/>
        <end position="49"/>
    </location>
</feature>
<dbReference type="Pfam" id="PF01553">
    <property type="entry name" value="Acyltransferase"/>
    <property type="match status" value="1"/>
</dbReference>
<dbReference type="Proteomes" id="UP000193963">
    <property type="component" value="Unassembled WGS sequence"/>
</dbReference>
<evidence type="ECO:0000256" key="1">
    <source>
        <dbReference type="ARBA" id="ARBA00005189"/>
    </source>
</evidence>
<dbReference type="AlphaFoldDB" id="A0A1X7A7V4"/>
<comment type="pathway">
    <text evidence="1">Lipid metabolism.</text>
</comment>
<dbReference type="InterPro" id="IPR002123">
    <property type="entry name" value="Plipid/glycerol_acylTrfase"/>
</dbReference>
<dbReference type="CDD" id="cd07989">
    <property type="entry name" value="LPLAT_AGPAT-like"/>
    <property type="match status" value="1"/>
</dbReference>
<reference evidence="8 9" key="1">
    <citation type="submission" date="2017-03" db="EMBL/GenBank/DDBJ databases">
        <authorList>
            <person name="Afonso C.L."/>
            <person name="Miller P.J."/>
            <person name="Scott M.A."/>
            <person name="Spackman E."/>
            <person name="Goraichik I."/>
            <person name="Dimitrov K.M."/>
            <person name="Suarez D.L."/>
            <person name="Swayne D.E."/>
        </authorList>
    </citation>
    <scope>NUCLEOTIDE SEQUENCE [LARGE SCALE GENOMIC DNA]</scope>
    <source>
        <strain evidence="8 9">CECT 7751</strain>
    </source>
</reference>
<dbReference type="PANTHER" id="PTHR10434">
    <property type="entry name" value="1-ACYL-SN-GLYCEROL-3-PHOSPHATE ACYLTRANSFERASE"/>
    <property type="match status" value="1"/>
</dbReference>
<feature type="domain" description="Phospholipid/glycerol acyltransferase" evidence="7">
    <location>
        <begin position="91"/>
        <end position="206"/>
    </location>
</feature>
<keyword evidence="6" id="KW-1133">Transmembrane helix</keyword>
<dbReference type="GO" id="GO:0006654">
    <property type="term" value="P:phosphatidic acid biosynthetic process"/>
    <property type="evidence" value="ECO:0007669"/>
    <property type="project" value="TreeGrafter"/>
</dbReference>
<keyword evidence="9" id="KW-1185">Reference proteome</keyword>
<dbReference type="RefSeq" id="WP_085889963.1">
    <property type="nucleotide sequence ID" value="NZ_FWFN01000010.1"/>
</dbReference>
<gene>
    <name evidence="8" type="ORF">PSM7751_03947</name>
</gene>
<dbReference type="EMBL" id="FWFN01000010">
    <property type="protein sequence ID" value="SLN72697.1"/>
    <property type="molecule type" value="Genomic_DNA"/>
</dbReference>
<dbReference type="GO" id="GO:0003841">
    <property type="term" value="F:1-acylglycerol-3-phosphate O-acyltransferase activity"/>
    <property type="evidence" value="ECO:0007669"/>
    <property type="project" value="TreeGrafter"/>
</dbReference>
<dbReference type="SMART" id="SM00563">
    <property type="entry name" value="PlsC"/>
    <property type="match status" value="1"/>
</dbReference>
<dbReference type="PANTHER" id="PTHR10434:SF64">
    <property type="entry name" value="1-ACYL-SN-GLYCEROL-3-PHOSPHATE ACYLTRANSFERASE-RELATED"/>
    <property type="match status" value="1"/>
</dbReference>
<evidence type="ECO:0000256" key="3">
    <source>
        <dbReference type="ARBA" id="ARBA00022679"/>
    </source>
</evidence>